<protein>
    <submittedName>
        <fullName evidence="1">Uncharacterized protein</fullName>
    </submittedName>
</protein>
<name>A0ACB9HQQ3_9ASTR</name>
<reference evidence="1 2" key="2">
    <citation type="journal article" date="2022" name="Mol. Ecol. Resour.">
        <title>The genomes of chicory, endive, great burdock and yacon provide insights into Asteraceae paleo-polyploidization history and plant inulin production.</title>
        <authorList>
            <person name="Fan W."/>
            <person name="Wang S."/>
            <person name="Wang H."/>
            <person name="Wang A."/>
            <person name="Jiang F."/>
            <person name="Liu H."/>
            <person name="Zhao H."/>
            <person name="Xu D."/>
            <person name="Zhang Y."/>
        </authorList>
    </citation>
    <scope>NUCLEOTIDE SEQUENCE [LARGE SCALE GENOMIC DNA]</scope>
    <source>
        <strain evidence="2">cv. Yunnan</strain>
        <tissue evidence="1">Leaves</tissue>
    </source>
</reference>
<evidence type="ECO:0000313" key="1">
    <source>
        <dbReference type="EMBL" id="KAI3798045.1"/>
    </source>
</evidence>
<dbReference type="EMBL" id="CM042028">
    <property type="protein sequence ID" value="KAI3798045.1"/>
    <property type="molecule type" value="Genomic_DNA"/>
</dbReference>
<dbReference type="Proteomes" id="UP001056120">
    <property type="component" value="Linkage Group LG11"/>
</dbReference>
<organism evidence="1 2">
    <name type="scientific">Smallanthus sonchifolius</name>
    <dbReference type="NCBI Taxonomy" id="185202"/>
    <lineage>
        <taxon>Eukaryota</taxon>
        <taxon>Viridiplantae</taxon>
        <taxon>Streptophyta</taxon>
        <taxon>Embryophyta</taxon>
        <taxon>Tracheophyta</taxon>
        <taxon>Spermatophyta</taxon>
        <taxon>Magnoliopsida</taxon>
        <taxon>eudicotyledons</taxon>
        <taxon>Gunneridae</taxon>
        <taxon>Pentapetalae</taxon>
        <taxon>asterids</taxon>
        <taxon>campanulids</taxon>
        <taxon>Asterales</taxon>
        <taxon>Asteraceae</taxon>
        <taxon>Asteroideae</taxon>
        <taxon>Heliantheae alliance</taxon>
        <taxon>Millerieae</taxon>
        <taxon>Smallanthus</taxon>
    </lineage>
</organism>
<accession>A0ACB9HQQ3</accession>
<keyword evidence="2" id="KW-1185">Reference proteome</keyword>
<comment type="caution">
    <text evidence="1">The sequence shown here is derived from an EMBL/GenBank/DDBJ whole genome shotgun (WGS) entry which is preliminary data.</text>
</comment>
<evidence type="ECO:0000313" key="2">
    <source>
        <dbReference type="Proteomes" id="UP001056120"/>
    </source>
</evidence>
<reference evidence="2" key="1">
    <citation type="journal article" date="2022" name="Mol. Ecol. Resour.">
        <title>The genomes of chicory, endive, great burdock and yacon provide insights into Asteraceae palaeo-polyploidization history and plant inulin production.</title>
        <authorList>
            <person name="Fan W."/>
            <person name="Wang S."/>
            <person name="Wang H."/>
            <person name="Wang A."/>
            <person name="Jiang F."/>
            <person name="Liu H."/>
            <person name="Zhao H."/>
            <person name="Xu D."/>
            <person name="Zhang Y."/>
        </authorList>
    </citation>
    <scope>NUCLEOTIDE SEQUENCE [LARGE SCALE GENOMIC DNA]</scope>
    <source>
        <strain evidence="2">cv. Yunnan</strain>
    </source>
</reference>
<proteinExistence type="predicted"/>
<gene>
    <name evidence="1" type="ORF">L1987_33312</name>
</gene>
<sequence>MQIPKNELVPKIQSYRCQIPKCLEVKDIEVNKSLVYVNQSLYDSHICKKKADGSQSKKFGGQGSSSEVPTNKENNHTAAIATTQHQYLTEEEYDWSFQSEESAPINHAFNLKNLHIFLNNDPDPIEETHNAFNVSSSDIDYESTSETLIGYTPFYPKGEPTVGGTSSLQNVKFVRGQTEMGSSSKYNRQRNFNVTSKNKSVRKFEKQAQYFQKSQSKFPKRKFDLKENKHSNVPKECLICGKHGHLALSCHYNPCKQINTAKRNAFPTQNKISKVFQKESVPSKRSVSRNAPKGSISSNASKGLVPSKA</sequence>